<proteinExistence type="predicted"/>
<name>A0A3P7X3Z2_9TREM</name>
<evidence type="ECO:0000313" key="2">
    <source>
        <dbReference type="Proteomes" id="UP000277204"/>
    </source>
</evidence>
<dbReference type="EMBL" id="UZAI01000539">
    <property type="protein sequence ID" value="VDO54117.1"/>
    <property type="molecule type" value="Genomic_DNA"/>
</dbReference>
<protein>
    <submittedName>
        <fullName evidence="1">Uncharacterized protein</fullName>
    </submittedName>
</protein>
<keyword evidence="2" id="KW-1185">Reference proteome</keyword>
<evidence type="ECO:0000313" key="1">
    <source>
        <dbReference type="EMBL" id="VDO54117.1"/>
    </source>
</evidence>
<reference evidence="1 2" key="1">
    <citation type="submission" date="2018-11" db="EMBL/GenBank/DDBJ databases">
        <authorList>
            <consortium name="Pathogen Informatics"/>
        </authorList>
    </citation>
    <scope>NUCLEOTIDE SEQUENCE [LARGE SCALE GENOMIC DNA]</scope>
    <source>
        <strain evidence="1 2">Zambia</strain>
    </source>
</reference>
<accession>A0A3P7X3Z2</accession>
<gene>
    <name evidence="1" type="ORF">SMRZ_LOCUS2168</name>
</gene>
<organism evidence="1 2">
    <name type="scientific">Schistosoma margrebowiei</name>
    <dbReference type="NCBI Taxonomy" id="48269"/>
    <lineage>
        <taxon>Eukaryota</taxon>
        <taxon>Metazoa</taxon>
        <taxon>Spiralia</taxon>
        <taxon>Lophotrochozoa</taxon>
        <taxon>Platyhelminthes</taxon>
        <taxon>Trematoda</taxon>
        <taxon>Digenea</taxon>
        <taxon>Strigeidida</taxon>
        <taxon>Schistosomatoidea</taxon>
        <taxon>Schistosomatidae</taxon>
        <taxon>Schistosoma</taxon>
    </lineage>
</organism>
<dbReference type="Proteomes" id="UP000277204">
    <property type="component" value="Unassembled WGS sequence"/>
</dbReference>
<sequence>MLLDDSQYLGASMLNFTSNLSLISCSNSNFSLICSGSSTSQVDCSFNQFSIRRQVNCKVSHVTSNTCHVSIESDKDLVINSILSRQSNHILYSLTQYIGMVKKLS</sequence>
<dbReference type="AlphaFoldDB" id="A0A3P7X3Z2"/>